<evidence type="ECO:0008006" key="5">
    <source>
        <dbReference type="Google" id="ProtNLM"/>
    </source>
</evidence>
<dbReference type="AlphaFoldDB" id="A0A2T3JFT1"/>
<name>A0A2T3JFT1_PHOPO</name>
<dbReference type="Pfam" id="PF14305">
    <property type="entry name" value="ATPgrasp_TupA"/>
    <property type="match status" value="1"/>
</dbReference>
<dbReference type="EMBL" id="PYMP01000023">
    <property type="protein sequence ID" value="PSU47799.1"/>
    <property type="molecule type" value="Genomic_DNA"/>
</dbReference>
<sequence>MLNKNKAYLVFLYQNIIRFTPDFLFISKYIIKRRYQKKMLKELDWNNIKTLNETLQYIKVFDRNELYTLVADKLRVKGYLNEKINEKYIIETYDHGDSYKNFDLKNIKKFPCIIKVNHDCSGGLIIRNPNKELINVKGISKLQKNISEFSSVFDYNNAYIRHFLKVRLNYNHYYSSREWQYKNIKPCFLIEELLEDNNGQIPNDYKFHCFNGRVEFIYVSIDREGKDYRKIYDRNWNALPFTWCKIGSEHVFDGDDIDPPQNFNEMLNIAEKISKDFRYIRVDLYSDGVFTKCGELTLQHGSGFEPILPECYDLKFGKLAGLL</sequence>
<keyword evidence="3" id="KW-1185">Reference proteome</keyword>
<accession>A0A2T3JFT1</accession>
<reference evidence="3 4" key="1">
    <citation type="submission" date="2018-03" db="EMBL/GenBank/DDBJ databases">
        <title>Whole genome sequencing of Histamine producing bacteria.</title>
        <authorList>
            <person name="Butler K."/>
        </authorList>
    </citation>
    <scope>NUCLEOTIDE SEQUENCE [LARGE SCALE GENOMIC DNA]</scope>
    <source>
        <strain evidence="2 4">FS-6.1</strain>
        <strain evidence="1 3">FS-6.2</strain>
    </source>
</reference>
<protein>
    <recommendedName>
        <fullName evidence="5">Glycosyl transferase</fullName>
    </recommendedName>
</protein>
<proteinExistence type="predicted"/>
<evidence type="ECO:0000313" key="4">
    <source>
        <dbReference type="Proteomes" id="UP000241618"/>
    </source>
</evidence>
<gene>
    <name evidence="2" type="ORF">C9J18_18420</name>
    <name evidence="1" type="ORF">CTM96_21320</name>
</gene>
<organism evidence="2 4">
    <name type="scientific">Photobacterium phosphoreum</name>
    <dbReference type="NCBI Taxonomy" id="659"/>
    <lineage>
        <taxon>Bacteria</taxon>
        <taxon>Pseudomonadati</taxon>
        <taxon>Pseudomonadota</taxon>
        <taxon>Gammaproteobacteria</taxon>
        <taxon>Vibrionales</taxon>
        <taxon>Vibrionaceae</taxon>
        <taxon>Photobacterium</taxon>
    </lineage>
</organism>
<evidence type="ECO:0000313" key="3">
    <source>
        <dbReference type="Proteomes" id="UP000241405"/>
    </source>
</evidence>
<dbReference type="EMBL" id="PYMO01000042">
    <property type="protein sequence ID" value="PSU19317.1"/>
    <property type="molecule type" value="Genomic_DNA"/>
</dbReference>
<dbReference type="Proteomes" id="UP000241618">
    <property type="component" value="Unassembled WGS sequence"/>
</dbReference>
<dbReference type="Proteomes" id="UP000241405">
    <property type="component" value="Unassembled WGS sequence"/>
</dbReference>
<evidence type="ECO:0000313" key="2">
    <source>
        <dbReference type="EMBL" id="PSU47799.1"/>
    </source>
</evidence>
<comment type="caution">
    <text evidence="2">The sequence shown here is derived from an EMBL/GenBank/DDBJ whole genome shotgun (WGS) entry which is preliminary data.</text>
</comment>
<dbReference type="InterPro" id="IPR029465">
    <property type="entry name" value="ATPgrasp_TupA"/>
</dbReference>
<evidence type="ECO:0000313" key="1">
    <source>
        <dbReference type="EMBL" id="PSU19317.1"/>
    </source>
</evidence>